<dbReference type="GO" id="GO:0000287">
    <property type="term" value="F:magnesium ion binding"/>
    <property type="evidence" value="ECO:0007669"/>
    <property type="project" value="UniProtKB-UniRule"/>
</dbReference>
<evidence type="ECO:0000256" key="3">
    <source>
        <dbReference type="ARBA" id="ARBA00022722"/>
    </source>
</evidence>
<evidence type="ECO:0000313" key="11">
    <source>
        <dbReference type="Proteomes" id="UP000244912"/>
    </source>
</evidence>
<proteinExistence type="inferred from homology"/>
<dbReference type="GO" id="GO:0016787">
    <property type="term" value="F:hydrolase activity"/>
    <property type="evidence" value="ECO:0007669"/>
    <property type="project" value="UniProtKB-KW"/>
</dbReference>
<protein>
    <recommendedName>
        <fullName evidence="8">Ribonuclease VapC</fullName>
        <shortName evidence="8">RNase VapC</shortName>
        <ecNumber evidence="8">3.1.-.-</ecNumber>
    </recommendedName>
    <alternativeName>
        <fullName evidence="8">Toxin VapC</fullName>
    </alternativeName>
</protein>
<evidence type="ECO:0000256" key="2">
    <source>
        <dbReference type="ARBA" id="ARBA00022649"/>
    </source>
</evidence>
<keyword evidence="4 8" id="KW-0479">Metal-binding</keyword>
<dbReference type="GO" id="GO:0004540">
    <property type="term" value="F:RNA nuclease activity"/>
    <property type="evidence" value="ECO:0007669"/>
    <property type="project" value="InterPro"/>
</dbReference>
<feature type="binding site" evidence="8">
    <location>
        <position position="104"/>
    </location>
    <ligand>
        <name>Mg(2+)</name>
        <dbReference type="ChEBI" id="CHEBI:18420"/>
    </ligand>
</feature>
<comment type="cofactor">
    <cofactor evidence="1 8">
        <name>Mg(2+)</name>
        <dbReference type="ChEBI" id="CHEBI:18420"/>
    </cofactor>
</comment>
<dbReference type="InterPro" id="IPR050556">
    <property type="entry name" value="Type_II_TA_system_RNase"/>
</dbReference>
<dbReference type="RefSeq" id="WP_108895261.1">
    <property type="nucleotide sequence ID" value="NZ_ONZF01000009.1"/>
</dbReference>
<comment type="similarity">
    <text evidence="7 8">Belongs to the PINc/VapC protein family.</text>
</comment>
<reference evidence="10 11" key="1">
    <citation type="submission" date="2018-03" db="EMBL/GenBank/DDBJ databases">
        <authorList>
            <person name="Keele B.F."/>
        </authorList>
    </citation>
    <scope>NUCLEOTIDE SEQUENCE [LARGE SCALE GENOMIC DNA]</scope>
    <source>
        <strain evidence="10 11">CECT 8504</strain>
    </source>
</reference>
<dbReference type="GO" id="GO:0090729">
    <property type="term" value="F:toxin activity"/>
    <property type="evidence" value="ECO:0007669"/>
    <property type="project" value="UniProtKB-KW"/>
</dbReference>
<evidence type="ECO:0000256" key="1">
    <source>
        <dbReference type="ARBA" id="ARBA00001946"/>
    </source>
</evidence>
<comment type="function">
    <text evidence="8">Toxic component of a toxin-antitoxin (TA) system. An RNase.</text>
</comment>
<evidence type="ECO:0000259" key="9">
    <source>
        <dbReference type="Pfam" id="PF01850"/>
    </source>
</evidence>
<feature type="domain" description="PIN" evidence="9">
    <location>
        <begin position="2"/>
        <end position="122"/>
    </location>
</feature>
<dbReference type="PANTHER" id="PTHR33653:SF1">
    <property type="entry name" value="RIBONUCLEASE VAPC2"/>
    <property type="match status" value="1"/>
</dbReference>
<dbReference type="OrthoDB" id="9804823at2"/>
<evidence type="ECO:0000313" key="10">
    <source>
        <dbReference type="EMBL" id="SPJ25456.1"/>
    </source>
</evidence>
<keyword evidence="6 8" id="KW-0460">Magnesium</keyword>
<dbReference type="SUPFAM" id="SSF88723">
    <property type="entry name" value="PIN domain-like"/>
    <property type="match status" value="1"/>
</dbReference>
<dbReference type="AlphaFoldDB" id="A0A2R8BZD4"/>
<feature type="binding site" evidence="8">
    <location>
        <position position="5"/>
    </location>
    <ligand>
        <name>Mg(2+)</name>
        <dbReference type="ChEBI" id="CHEBI:18420"/>
    </ligand>
</feature>
<dbReference type="Proteomes" id="UP000244912">
    <property type="component" value="Unassembled WGS sequence"/>
</dbReference>
<dbReference type="InterPro" id="IPR022907">
    <property type="entry name" value="VapC_family"/>
</dbReference>
<dbReference type="PANTHER" id="PTHR33653">
    <property type="entry name" value="RIBONUCLEASE VAPC2"/>
    <property type="match status" value="1"/>
</dbReference>
<dbReference type="HAMAP" id="MF_00265">
    <property type="entry name" value="VapC_Nob1"/>
    <property type="match status" value="1"/>
</dbReference>
<keyword evidence="8" id="KW-0800">Toxin</keyword>
<dbReference type="EMBL" id="ONZF01000009">
    <property type="protein sequence ID" value="SPJ25456.1"/>
    <property type="molecule type" value="Genomic_DNA"/>
</dbReference>
<name>A0A2R8BZD4_9RHOB</name>
<gene>
    <name evidence="10" type="primary">fitB_1</name>
    <name evidence="8" type="synonym">vapC</name>
    <name evidence="10" type="ORF">PAA8504_03307</name>
</gene>
<dbReference type="Pfam" id="PF01850">
    <property type="entry name" value="PIN"/>
    <property type="match status" value="1"/>
</dbReference>
<keyword evidence="5 8" id="KW-0378">Hydrolase</keyword>
<dbReference type="CDD" id="cd18731">
    <property type="entry name" value="PIN_NgFitB-like"/>
    <property type="match status" value="1"/>
</dbReference>
<accession>A0A2R8BZD4</accession>
<dbReference type="InterPro" id="IPR029060">
    <property type="entry name" value="PIN-like_dom_sf"/>
</dbReference>
<keyword evidence="11" id="KW-1185">Reference proteome</keyword>
<evidence type="ECO:0000256" key="4">
    <source>
        <dbReference type="ARBA" id="ARBA00022723"/>
    </source>
</evidence>
<evidence type="ECO:0000256" key="7">
    <source>
        <dbReference type="ARBA" id="ARBA00038093"/>
    </source>
</evidence>
<evidence type="ECO:0000256" key="6">
    <source>
        <dbReference type="ARBA" id="ARBA00022842"/>
    </source>
</evidence>
<dbReference type="Gene3D" id="3.40.50.1010">
    <property type="entry name" value="5'-nuclease"/>
    <property type="match status" value="1"/>
</dbReference>
<keyword evidence="2 8" id="KW-1277">Toxin-antitoxin system</keyword>
<dbReference type="InterPro" id="IPR002716">
    <property type="entry name" value="PIN_dom"/>
</dbReference>
<evidence type="ECO:0000256" key="8">
    <source>
        <dbReference type="HAMAP-Rule" id="MF_00265"/>
    </source>
</evidence>
<keyword evidence="3 8" id="KW-0540">Nuclease</keyword>
<dbReference type="EC" id="3.1.-.-" evidence="8"/>
<organism evidence="10 11">
    <name type="scientific">Palleronia abyssalis</name>
    <dbReference type="NCBI Taxonomy" id="1501240"/>
    <lineage>
        <taxon>Bacteria</taxon>
        <taxon>Pseudomonadati</taxon>
        <taxon>Pseudomonadota</taxon>
        <taxon>Alphaproteobacteria</taxon>
        <taxon>Rhodobacterales</taxon>
        <taxon>Roseobacteraceae</taxon>
        <taxon>Palleronia</taxon>
    </lineage>
</organism>
<sequence length="141" mass="15301">MILLDTNVLSEVMRPVPAPIVLEWFAAQSATDLYLPAIVEAELRFGLLLLPDGRRRSGLEAALNGMIDEDFAGRILPFDSTAAKAYPKIAARRRRAGKPVKEADCQIASIAASRGATLATRNVKDFTNSGVQIQNPWEPGP</sequence>
<evidence type="ECO:0000256" key="5">
    <source>
        <dbReference type="ARBA" id="ARBA00022801"/>
    </source>
</evidence>